<keyword evidence="3" id="KW-1185">Reference proteome</keyword>
<dbReference type="EnsemblPlants" id="OPUNC04G01990.1">
    <property type="protein sequence ID" value="OPUNC04G01990.1"/>
    <property type="gene ID" value="OPUNC04G01990"/>
</dbReference>
<proteinExistence type="predicted"/>
<feature type="compositionally biased region" description="Basic and acidic residues" evidence="1">
    <location>
        <begin position="22"/>
        <end position="35"/>
    </location>
</feature>
<evidence type="ECO:0000313" key="2">
    <source>
        <dbReference type="EnsemblPlants" id="OPUNC04G01990.1"/>
    </source>
</evidence>
<sequence length="132" mass="14751">MDSGDGVKLTSRRITPPSTYVKELDVETKDKKPVEVVHTSNAGNVDHLSKIPSQQEQAKPTEGLPRSSKVQGPYSMPQEYYDKLDKQARVLTTSLVKYCITASALNTGRFIATREWHPNGNFAPYVLSIFPR</sequence>
<dbReference type="HOGENOM" id="CLU_1920508_0_0_1"/>
<dbReference type="AlphaFoldDB" id="A0A0E0KMK8"/>
<dbReference type="Gramene" id="OPUNC04G01990.1">
    <property type="protein sequence ID" value="OPUNC04G01990.1"/>
    <property type="gene ID" value="OPUNC04G01990"/>
</dbReference>
<evidence type="ECO:0000313" key="3">
    <source>
        <dbReference type="Proteomes" id="UP000026962"/>
    </source>
</evidence>
<protein>
    <submittedName>
        <fullName evidence="2">Uncharacterized protein</fullName>
    </submittedName>
</protein>
<dbReference type="Proteomes" id="UP000026962">
    <property type="component" value="Chromosome 4"/>
</dbReference>
<name>A0A0E0KMK8_ORYPU</name>
<feature type="region of interest" description="Disordered" evidence="1">
    <location>
        <begin position="1"/>
        <end position="76"/>
    </location>
</feature>
<accession>A0A0E0KMK8</accession>
<evidence type="ECO:0000256" key="1">
    <source>
        <dbReference type="SAM" id="MobiDB-lite"/>
    </source>
</evidence>
<reference evidence="2" key="2">
    <citation type="submission" date="2018-05" db="EMBL/GenBank/DDBJ databases">
        <title>OpunRS2 (Oryza punctata Reference Sequence Version 2).</title>
        <authorList>
            <person name="Zhang J."/>
            <person name="Kudrna D."/>
            <person name="Lee S."/>
            <person name="Talag J."/>
            <person name="Welchert J."/>
            <person name="Wing R.A."/>
        </authorList>
    </citation>
    <scope>NUCLEOTIDE SEQUENCE [LARGE SCALE GENOMIC DNA]</scope>
</reference>
<organism evidence="2">
    <name type="scientific">Oryza punctata</name>
    <name type="common">Red rice</name>
    <dbReference type="NCBI Taxonomy" id="4537"/>
    <lineage>
        <taxon>Eukaryota</taxon>
        <taxon>Viridiplantae</taxon>
        <taxon>Streptophyta</taxon>
        <taxon>Embryophyta</taxon>
        <taxon>Tracheophyta</taxon>
        <taxon>Spermatophyta</taxon>
        <taxon>Magnoliopsida</taxon>
        <taxon>Liliopsida</taxon>
        <taxon>Poales</taxon>
        <taxon>Poaceae</taxon>
        <taxon>BOP clade</taxon>
        <taxon>Oryzoideae</taxon>
        <taxon>Oryzeae</taxon>
        <taxon>Oryzinae</taxon>
        <taxon>Oryza</taxon>
    </lineage>
</organism>
<reference evidence="2" key="1">
    <citation type="submission" date="2015-04" db="UniProtKB">
        <authorList>
            <consortium name="EnsemblPlants"/>
        </authorList>
    </citation>
    <scope>IDENTIFICATION</scope>
</reference>